<dbReference type="EMBL" id="LXEW01000009">
    <property type="protein sequence ID" value="OAT54656.1"/>
    <property type="molecule type" value="Genomic_DNA"/>
</dbReference>
<evidence type="ECO:0000313" key="4">
    <source>
        <dbReference type="Proteomes" id="UP000078224"/>
    </source>
</evidence>
<dbReference type="InterPro" id="IPR053147">
    <property type="entry name" value="Hsp_HslJ-like"/>
</dbReference>
<feature type="signal peptide" evidence="1">
    <location>
        <begin position="1"/>
        <end position="24"/>
    </location>
</feature>
<dbReference type="Proteomes" id="UP000078224">
    <property type="component" value="Unassembled WGS sequence"/>
</dbReference>
<dbReference type="AlphaFoldDB" id="A0A1B7K3E8"/>
<dbReference type="OrthoDB" id="5600341at2"/>
<comment type="caution">
    <text evidence="3">The sequence shown here is derived from an EMBL/GenBank/DDBJ whole genome shotgun (WGS) entry which is preliminary data.</text>
</comment>
<dbReference type="PROSITE" id="PS51257">
    <property type="entry name" value="PROKAR_LIPOPROTEIN"/>
    <property type="match status" value="1"/>
</dbReference>
<evidence type="ECO:0000313" key="3">
    <source>
        <dbReference type="EMBL" id="OAT54656.1"/>
    </source>
</evidence>
<dbReference type="InterPro" id="IPR005184">
    <property type="entry name" value="DUF306_Meta_HslJ"/>
</dbReference>
<dbReference type="PANTHER" id="PTHR35535:SF1">
    <property type="entry name" value="HEAT SHOCK PROTEIN HSLJ"/>
    <property type="match status" value="1"/>
</dbReference>
<dbReference type="Pfam" id="PF03724">
    <property type="entry name" value="META"/>
    <property type="match status" value="1"/>
</dbReference>
<proteinExistence type="predicted"/>
<dbReference type="RefSeq" id="WP_068443641.1">
    <property type="nucleotide sequence ID" value="NZ_LXEW01000009.1"/>
</dbReference>
<organism evidence="3 4">
    <name type="scientific">Providencia heimbachae ATCC 35613</name>
    <dbReference type="NCBI Taxonomy" id="1354272"/>
    <lineage>
        <taxon>Bacteria</taxon>
        <taxon>Pseudomonadati</taxon>
        <taxon>Pseudomonadota</taxon>
        <taxon>Gammaproteobacteria</taxon>
        <taxon>Enterobacterales</taxon>
        <taxon>Morganellaceae</taxon>
        <taxon>Providencia</taxon>
    </lineage>
</organism>
<evidence type="ECO:0000259" key="2">
    <source>
        <dbReference type="Pfam" id="PF03724"/>
    </source>
</evidence>
<evidence type="ECO:0000256" key="1">
    <source>
        <dbReference type="SAM" id="SignalP"/>
    </source>
</evidence>
<protein>
    <submittedName>
        <fullName evidence="3">Heat shock protein</fullName>
    </submittedName>
</protein>
<keyword evidence="4" id="KW-1185">Reference proteome</keyword>
<reference evidence="3 4" key="1">
    <citation type="submission" date="2016-04" db="EMBL/GenBank/DDBJ databases">
        <title>ATOL: Assembling a taxonomically balanced genome-scale reconstruction of the evolutionary history of the Enterobacteriaceae.</title>
        <authorList>
            <person name="Plunkett G.III."/>
            <person name="Neeno-Eckwall E.C."/>
            <person name="Glasner J.D."/>
            <person name="Perna N.T."/>
        </authorList>
    </citation>
    <scope>NUCLEOTIDE SEQUENCE [LARGE SCALE GENOMIC DNA]</scope>
    <source>
        <strain evidence="3 4">ATCC 35613</strain>
    </source>
</reference>
<feature type="chain" id="PRO_5008595800" evidence="1">
    <location>
        <begin position="25"/>
        <end position="145"/>
    </location>
</feature>
<gene>
    <name evidence="3" type="ORF">M998_0350</name>
</gene>
<dbReference type="PATRIC" id="fig|1354272.4.peg.363"/>
<dbReference type="PANTHER" id="PTHR35535">
    <property type="entry name" value="HEAT SHOCK PROTEIN HSLJ"/>
    <property type="match status" value="1"/>
</dbReference>
<dbReference type="InterPro" id="IPR038670">
    <property type="entry name" value="HslJ-like_sf"/>
</dbReference>
<dbReference type="Gene3D" id="2.40.128.270">
    <property type="match status" value="1"/>
</dbReference>
<keyword evidence="1" id="KW-0732">Signal</keyword>
<sequence>MKRLIPLTLFGLLLAACQTPRVNAGNNNQAFEQKLMHHNFVLTEVDGKAIHNKQTTPSISFGEKMFISASMCNDFNGFGVVNNAKLTVKNLSKTELECVDEELSKWDLLINRMLSNGATISYSSNRLVLVQGHYQLVYTLRDYVN</sequence>
<feature type="domain" description="DUF306" evidence="2">
    <location>
        <begin position="33"/>
        <end position="133"/>
    </location>
</feature>
<name>A0A1B7K3E8_9GAMM</name>
<accession>A0A1B7K3E8</accession>
<keyword evidence="3" id="KW-0346">Stress response</keyword>